<accession>A0A5E6MJ52</accession>
<keyword evidence="4" id="KW-1185">Reference proteome</keyword>
<name>A0A5E6MJ52_9BACT</name>
<sequence length="288" mass="31894">MFCFFLGSNLFMSAPKEMPSAAKVEKGSFPFSVEKAKKAKRRVTLSLTDGPLLSYAPRIEETLLALERMLVAQRVWEKPSSLPLSGLEPEELELLLGILGEGTAIVEDQGEREQTAIATMLSGVWFTERKRAPDRLDHEVDVGILPSFAAQRLALLPSLATGLPLPPSSVAGAALLQELASKQKSWEQEGLPGEINLLLHPLLPVDEQWLGQFLGPAPLVVWLDGRCRWWLSATQWRDIWRMEVRNGEGKPIASLLEIGRYPGLIALPPAAFTVGARRVRRLLQLYGE</sequence>
<comment type="similarity">
    <text evidence="1">Belongs to the HupH/HyaF family.</text>
</comment>
<evidence type="ECO:0000313" key="3">
    <source>
        <dbReference type="EMBL" id="VVM08359.1"/>
    </source>
</evidence>
<organism evidence="3 4">
    <name type="scientific">Methylacidimicrobium cyclopophantes</name>
    <dbReference type="NCBI Taxonomy" id="1041766"/>
    <lineage>
        <taxon>Bacteria</taxon>
        <taxon>Pseudomonadati</taxon>
        <taxon>Verrucomicrobiota</taxon>
        <taxon>Methylacidimicrobium</taxon>
    </lineage>
</organism>
<dbReference type="Pfam" id="PF04809">
    <property type="entry name" value="HupH_C"/>
    <property type="match status" value="1"/>
</dbReference>
<protein>
    <recommendedName>
        <fullName evidence="2">HupH hydrogenase expression protein C-terminal domain-containing protein</fullName>
    </recommendedName>
</protein>
<dbReference type="AlphaFoldDB" id="A0A5E6MJ52"/>
<gene>
    <name evidence="3" type="ORF">MAMC_02068</name>
</gene>
<dbReference type="Gene3D" id="3.30.1370.140">
    <property type="entry name" value="HupH hydrogenase expression protein, C-terminal domain"/>
    <property type="match status" value="2"/>
</dbReference>
<evidence type="ECO:0000259" key="2">
    <source>
        <dbReference type="Pfam" id="PF04809"/>
    </source>
</evidence>
<dbReference type="EMBL" id="CABFUZ020000247">
    <property type="protein sequence ID" value="VVM08359.1"/>
    <property type="molecule type" value="Genomic_DNA"/>
</dbReference>
<dbReference type="InterPro" id="IPR006894">
    <property type="entry name" value="HupH_Hydgase_express_prot_C"/>
</dbReference>
<reference evidence="3" key="1">
    <citation type="submission" date="2019-09" db="EMBL/GenBank/DDBJ databases">
        <authorList>
            <person name="Cremers G."/>
        </authorList>
    </citation>
    <scope>NUCLEOTIDE SEQUENCE [LARGE SCALE GENOMIC DNA]</scope>
    <source>
        <strain evidence="3">3B</strain>
    </source>
</reference>
<dbReference type="InterPro" id="IPR038527">
    <property type="entry name" value="HupH_C_sf"/>
</dbReference>
<feature type="domain" description="HupH hydrogenase expression protein C-terminal" evidence="2">
    <location>
        <begin position="171"/>
        <end position="284"/>
    </location>
</feature>
<proteinExistence type="inferred from homology"/>
<evidence type="ECO:0000313" key="4">
    <source>
        <dbReference type="Proteomes" id="UP000381693"/>
    </source>
</evidence>
<comment type="caution">
    <text evidence="3">The sequence shown here is derived from an EMBL/GenBank/DDBJ whole genome shotgun (WGS) entry which is preliminary data.</text>
</comment>
<dbReference type="Proteomes" id="UP000381693">
    <property type="component" value="Unassembled WGS sequence"/>
</dbReference>
<evidence type="ECO:0000256" key="1">
    <source>
        <dbReference type="ARBA" id="ARBA00010832"/>
    </source>
</evidence>